<organism evidence="1 2">
    <name type="scientific">Aquimarina atlantica</name>
    <dbReference type="NCBI Taxonomy" id="1317122"/>
    <lineage>
        <taxon>Bacteria</taxon>
        <taxon>Pseudomonadati</taxon>
        <taxon>Bacteroidota</taxon>
        <taxon>Flavobacteriia</taxon>
        <taxon>Flavobacteriales</taxon>
        <taxon>Flavobacteriaceae</taxon>
        <taxon>Aquimarina</taxon>
    </lineage>
</organism>
<accession>A0A023C125</accession>
<dbReference type="STRING" id="1317122.ATO12_04275"/>
<dbReference type="CDD" id="cd07812">
    <property type="entry name" value="SRPBCC"/>
    <property type="match status" value="1"/>
</dbReference>
<name>A0A023C125_9FLAO</name>
<dbReference type="eggNOG" id="COG3427">
    <property type="taxonomic scope" value="Bacteria"/>
</dbReference>
<dbReference type="RefSeq" id="WP_051575600.1">
    <property type="nucleotide sequence ID" value="NZ_AQRA01000001.1"/>
</dbReference>
<evidence type="ECO:0000313" key="2">
    <source>
        <dbReference type="Proteomes" id="UP000023541"/>
    </source>
</evidence>
<dbReference type="OrthoDB" id="411301at2"/>
<evidence type="ECO:0000313" key="1">
    <source>
        <dbReference type="EMBL" id="EZH76012.1"/>
    </source>
</evidence>
<dbReference type="EMBL" id="AQRA01000001">
    <property type="protein sequence ID" value="EZH76012.1"/>
    <property type="molecule type" value="Genomic_DNA"/>
</dbReference>
<gene>
    <name evidence="1" type="ORF">ATO12_04275</name>
</gene>
<dbReference type="SUPFAM" id="SSF55961">
    <property type="entry name" value="Bet v1-like"/>
    <property type="match status" value="1"/>
</dbReference>
<evidence type="ECO:0008006" key="3">
    <source>
        <dbReference type="Google" id="ProtNLM"/>
    </source>
</evidence>
<dbReference type="InterPro" id="IPR023393">
    <property type="entry name" value="START-like_dom_sf"/>
</dbReference>
<dbReference type="Proteomes" id="UP000023541">
    <property type="component" value="Unassembled WGS sequence"/>
</dbReference>
<keyword evidence="2" id="KW-1185">Reference proteome</keyword>
<comment type="caution">
    <text evidence="1">The sequence shown here is derived from an EMBL/GenBank/DDBJ whole genome shotgun (WGS) entry which is preliminary data.</text>
</comment>
<reference evidence="1 2" key="1">
    <citation type="submission" date="2014-04" db="EMBL/GenBank/DDBJ databases">
        <title>Aquimarina sp. 22II-S11-z7 Genome Sequencing.</title>
        <authorList>
            <person name="Lai Q."/>
        </authorList>
    </citation>
    <scope>NUCLEOTIDE SEQUENCE [LARGE SCALE GENOMIC DNA]</scope>
    <source>
        <strain evidence="1 2">22II-S11-z7</strain>
    </source>
</reference>
<dbReference type="AlphaFoldDB" id="A0A023C125"/>
<sequence>MKHKGYIEINQSLHKVAELFANPDNLKEYQDGFIKKELISGEKGKVGAVSKMFYKHGKHDMELTETITKNELPYSFEASYHHKHMDNTMKCNFIAIDDKKTKYEFEYEYTRINWVMPKLMAILFPSMYRKPAEKWLRQFKEFAERQ</sequence>
<proteinExistence type="predicted"/>
<protein>
    <recommendedName>
        <fullName evidence="3">SRPBCC family protein</fullName>
    </recommendedName>
</protein>
<dbReference type="Gene3D" id="3.30.530.20">
    <property type="match status" value="1"/>
</dbReference>